<keyword evidence="5" id="KW-1185">Reference proteome</keyword>
<feature type="domain" description="Gp5/Type VI secretion system Vgr C-terminal trimerisation" evidence="3">
    <location>
        <begin position="466"/>
        <end position="535"/>
    </location>
</feature>
<dbReference type="EC" id="6.3.2.-" evidence="4"/>
<dbReference type="Gene3D" id="2.40.50.230">
    <property type="entry name" value="Gp5 N-terminal domain"/>
    <property type="match status" value="1"/>
</dbReference>
<dbReference type="Gene3D" id="2.160.20.120">
    <property type="match status" value="1"/>
</dbReference>
<evidence type="ECO:0000313" key="4">
    <source>
        <dbReference type="EMBL" id="ARU02377.1"/>
    </source>
</evidence>
<keyword evidence="4" id="KW-0436">Ligase</keyword>
<dbReference type="OrthoDB" id="9762420at2"/>
<sequence>MSIDPRNLRLILGRTAPREARSLTVSEAINTVPTYTIDYANENAPLAGHLGEKAEILLPATENALGIAPRRFCGVVTAAELISDERAATSDGGHVRLTVRPFLALLAYSTRCHVHQNKSSVEIFSDILAFNGLQRSPVRIGANPPRREICIQYNEDDLSFVTRLLAEDGIAFFFGDGHDANVLVMHDSARPFPAVADGAIALTDASVPRADRLRADALSRVSRVATGKVGLTSHDIAKAIQSATGPDPVGMSPGMKATGETRHLVAPSGDLRQDARRRSVAERRSAAEEISGQCSHPAAYIGQALTISSTASDIAGDYVVSRLDYRVGNDKTAYLSFQASPRTAGPVPPRPRKPMIPGVHTAVVVGGDADTAVQDGQGRVKIRFLWDMTGKQQDTSCWLRVASPLAGNGYGALFTPRAGQEVLVGFLNGDPDAPVITGSLYNGKHVHPYMEPGGTRSGLTSKLTQELANELEFDDKQGHEKLSLRAAKDFDLHVTEAATTKIGTTETRQITGAATHGYSDKLDIDVAKDATCKAKTITLEAQSSLVLKVGSSQVELTASGITIKASTVKIDAASLDAKGSGKFKLSGGSGNVQASGPLSLKGLQLTAEGSAMTTVKAGGMLTLQASGMTTVKGGIVQIN</sequence>
<dbReference type="Gene3D" id="2.30.110.50">
    <property type="match status" value="1"/>
</dbReference>
<evidence type="ECO:0000259" key="2">
    <source>
        <dbReference type="Pfam" id="PF04717"/>
    </source>
</evidence>
<proteinExistence type="inferred from homology"/>
<dbReference type="Gene3D" id="4.10.220.110">
    <property type="match status" value="1"/>
</dbReference>
<dbReference type="Pfam" id="PF04717">
    <property type="entry name" value="Phage_base_V"/>
    <property type="match status" value="1"/>
</dbReference>
<dbReference type="InterPro" id="IPR037026">
    <property type="entry name" value="Vgr_OB-fold_dom_sf"/>
</dbReference>
<evidence type="ECO:0000256" key="1">
    <source>
        <dbReference type="ARBA" id="ARBA00005558"/>
    </source>
</evidence>
<dbReference type="NCBIfam" id="TIGR03361">
    <property type="entry name" value="VI_Rhs_Vgr"/>
    <property type="match status" value="1"/>
</dbReference>
<dbReference type="RefSeq" id="WP_087210255.1">
    <property type="nucleotide sequence ID" value="NZ_CP021431.1"/>
</dbReference>
<dbReference type="NCBIfam" id="TIGR01646">
    <property type="entry name" value="vgr_GE"/>
    <property type="match status" value="1"/>
</dbReference>
<dbReference type="SUPFAM" id="SSF69279">
    <property type="entry name" value="Phage tail proteins"/>
    <property type="match status" value="1"/>
</dbReference>
<feature type="domain" description="Gp5/Type VI secretion system Vgr protein OB-fold" evidence="2">
    <location>
        <begin position="372"/>
        <end position="441"/>
    </location>
</feature>
<gene>
    <name evidence="4" type="primary">vgrG1</name>
    <name evidence="4" type="ORF">LOKVESSMR4R_03094</name>
</gene>
<dbReference type="Pfam" id="PF22178">
    <property type="entry name" value="Gp5_trimer_C"/>
    <property type="match status" value="1"/>
</dbReference>
<dbReference type="EMBL" id="CP021431">
    <property type="protein sequence ID" value="ARU02377.1"/>
    <property type="molecule type" value="Genomic_DNA"/>
</dbReference>
<dbReference type="Proteomes" id="UP000195273">
    <property type="component" value="Chromosome"/>
</dbReference>
<reference evidence="4 5" key="1">
    <citation type="submission" date="2017-05" db="EMBL/GenBank/DDBJ databases">
        <title>Genome Sequence of Loktanella vestfoldensis Strain SMR4r Isolated from a Culture of the Diatom Skeletonema marinoi.</title>
        <authorList>
            <person name="Topel M."/>
            <person name="Pinder M.I.M."/>
            <person name="Johansson O.N."/>
            <person name="Kourtchenko O."/>
            <person name="Godhe A."/>
            <person name="Clarke A.K."/>
        </authorList>
    </citation>
    <scope>NUCLEOTIDE SEQUENCE [LARGE SCALE GENOMIC DNA]</scope>
    <source>
        <strain evidence="4 5">SMR4r</strain>
    </source>
</reference>
<dbReference type="InterPro" id="IPR006531">
    <property type="entry name" value="Gp5/Vgr_OB"/>
</dbReference>
<dbReference type="InterPro" id="IPR054030">
    <property type="entry name" value="Gp5_Vgr_C"/>
</dbReference>
<dbReference type="SUPFAM" id="SSF69349">
    <property type="entry name" value="Phage fibre proteins"/>
    <property type="match status" value="1"/>
</dbReference>
<accession>A0A1Y0EFK7</accession>
<dbReference type="Pfam" id="PF05954">
    <property type="entry name" value="Phage_GPD"/>
    <property type="match status" value="1"/>
</dbReference>
<evidence type="ECO:0000313" key="5">
    <source>
        <dbReference type="Proteomes" id="UP000195273"/>
    </source>
</evidence>
<dbReference type="Gene3D" id="3.55.50.10">
    <property type="entry name" value="Baseplate protein-like domains"/>
    <property type="match status" value="1"/>
</dbReference>
<evidence type="ECO:0000259" key="3">
    <source>
        <dbReference type="Pfam" id="PF22178"/>
    </source>
</evidence>
<protein>
    <submittedName>
        <fullName evidence="4">Actin cross-linking toxin VgrG1</fullName>
        <ecNumber evidence="4">6.3.2.-</ecNumber>
    </submittedName>
</protein>
<organism evidence="4 5">
    <name type="scientific">Yoonia vestfoldensis</name>
    <dbReference type="NCBI Taxonomy" id="245188"/>
    <lineage>
        <taxon>Bacteria</taxon>
        <taxon>Pseudomonadati</taxon>
        <taxon>Pseudomonadota</taxon>
        <taxon>Alphaproteobacteria</taxon>
        <taxon>Rhodobacterales</taxon>
        <taxon>Paracoccaceae</taxon>
        <taxon>Yoonia</taxon>
    </lineage>
</organism>
<comment type="similarity">
    <text evidence="1">Belongs to the VgrG protein family.</text>
</comment>
<name>A0A1Y0EFK7_9RHOB</name>
<dbReference type="SUPFAM" id="SSF69255">
    <property type="entry name" value="gp5 N-terminal domain-like"/>
    <property type="match status" value="1"/>
</dbReference>
<dbReference type="InterPro" id="IPR006533">
    <property type="entry name" value="T6SS_Vgr_RhsGE"/>
</dbReference>
<dbReference type="GO" id="GO:0016874">
    <property type="term" value="F:ligase activity"/>
    <property type="evidence" value="ECO:0007669"/>
    <property type="project" value="UniProtKB-KW"/>
</dbReference>
<dbReference type="AlphaFoldDB" id="A0A1Y0EFK7"/>
<dbReference type="InterPro" id="IPR017847">
    <property type="entry name" value="T6SS_RhsGE_Vgr_subset"/>
</dbReference>
<dbReference type="KEGG" id="lvs:LOKVESSMR4R_03094"/>